<dbReference type="Pfam" id="PF07986">
    <property type="entry name" value="TBCC"/>
    <property type="match status" value="1"/>
</dbReference>
<dbReference type="SMART" id="SM00673">
    <property type="entry name" value="CARP"/>
    <property type="match status" value="2"/>
</dbReference>
<dbReference type="GO" id="GO:0005525">
    <property type="term" value="F:GTP binding"/>
    <property type="evidence" value="ECO:0007669"/>
    <property type="project" value="UniProtKB-UniRule"/>
</dbReference>
<comment type="similarity">
    <text evidence="1 3">Belongs to the TBCC family.</text>
</comment>
<keyword evidence="3 4" id="KW-0342">GTP-binding</keyword>
<protein>
    <recommendedName>
        <fullName evidence="3">Protein XRP2</fullName>
    </recommendedName>
</protein>
<dbReference type="GO" id="GO:0005929">
    <property type="term" value="C:cilium"/>
    <property type="evidence" value="ECO:0007669"/>
    <property type="project" value="TreeGrafter"/>
</dbReference>
<name>A0A9P1IP49_9PELO</name>
<feature type="binding site" evidence="4">
    <location>
        <begin position="109"/>
        <end position="110"/>
    </location>
    <ligand>
        <name>GTP</name>
        <dbReference type="ChEBI" id="CHEBI:37565"/>
    </ligand>
</feature>
<gene>
    <name evidence="7" type="ORF">CAMP_LOCUS11274</name>
</gene>
<dbReference type="GO" id="GO:0006892">
    <property type="term" value="P:post-Golgi vesicle-mediated transport"/>
    <property type="evidence" value="ECO:0007669"/>
    <property type="project" value="TreeGrafter"/>
</dbReference>
<dbReference type="PROSITE" id="PS51329">
    <property type="entry name" value="C_CAP_COFACTOR_C"/>
    <property type="match status" value="1"/>
</dbReference>
<dbReference type="AlphaFoldDB" id="A0A9P1IP49"/>
<dbReference type="Proteomes" id="UP001152747">
    <property type="component" value="Unassembled WGS sequence"/>
</dbReference>
<dbReference type="InterPro" id="IPR006599">
    <property type="entry name" value="CARP_motif"/>
</dbReference>
<dbReference type="PANTHER" id="PTHR15440:SF0">
    <property type="entry name" value="PROTEIN XRP2"/>
    <property type="match status" value="1"/>
</dbReference>
<feature type="region of interest" description="Disordered" evidence="5">
    <location>
        <begin position="16"/>
        <end position="36"/>
    </location>
</feature>
<keyword evidence="2 3" id="KW-0547">Nucleotide-binding</keyword>
<dbReference type="InterPro" id="IPR039093">
    <property type="entry name" value="XRP2"/>
</dbReference>
<sequence length="348" mass="39810">MSCCFPKCRKSKREDRYKVKEEDSAPAPPEVRVDPPEPVFSWDKRENVDLSHYTVANIHGESHKREGNTKDAMQIENCSEASVFLLKTTASLTIDDCRDCLLILGPCSGSVFIRDCTNCIILTACQQLRLRDCHNVKIAILCPTQPIIENSDDIHFHPLALFYEDFKNQMCESGLSLFTNRVKTAHDFTPEGNRKNFLMHGGFVSIDEKYLEVMTKENISVETAKSSLPVFKPPSVTKKELPIFIYSIRETDESRDDFSERICTFTEILKDVQDLNLLDSYDIETKNIDKSILPVDGSYDNIILFEMVGELSKLQEVCKENFDIFKVLDESKMEQVTKLLKAHRAKND</sequence>
<dbReference type="GO" id="GO:1990075">
    <property type="term" value="C:periciliary membrane compartment"/>
    <property type="evidence" value="ECO:0007669"/>
    <property type="project" value="TreeGrafter"/>
</dbReference>
<dbReference type="OrthoDB" id="194775at2759"/>
<accession>A0A9P1IP49</accession>
<dbReference type="PIRSF" id="PIRSF037947">
    <property type="entry name" value="Protein_XRP2"/>
    <property type="match status" value="1"/>
</dbReference>
<dbReference type="InterPro" id="IPR012945">
    <property type="entry name" value="Tubulin-bd_cofactor_C_dom"/>
</dbReference>
<dbReference type="InterPro" id="IPR016098">
    <property type="entry name" value="CAP/MinC_C"/>
</dbReference>
<evidence type="ECO:0000313" key="7">
    <source>
        <dbReference type="EMBL" id="CAI5448637.1"/>
    </source>
</evidence>
<dbReference type="EMBL" id="CANHGI010000004">
    <property type="protein sequence ID" value="CAI5448637.1"/>
    <property type="molecule type" value="Genomic_DNA"/>
</dbReference>
<keyword evidence="8" id="KW-1185">Reference proteome</keyword>
<evidence type="ECO:0000256" key="2">
    <source>
        <dbReference type="ARBA" id="ARBA00022741"/>
    </source>
</evidence>
<comment type="function">
    <text evidence="3">Acts as a GTPase-activating protein (GAP) for tubulin in concert with tubulin-specific chaperone C, but does not enhance tubulin heterodimerization.</text>
</comment>
<proteinExistence type="inferred from homology"/>
<evidence type="ECO:0000256" key="4">
    <source>
        <dbReference type="PIRSR" id="PIRSR037947-1"/>
    </source>
</evidence>
<evidence type="ECO:0000259" key="6">
    <source>
        <dbReference type="PROSITE" id="PS51329"/>
    </source>
</evidence>
<evidence type="ECO:0000256" key="3">
    <source>
        <dbReference type="PIRNR" id="PIRNR037947"/>
    </source>
</evidence>
<dbReference type="GO" id="GO:0005096">
    <property type="term" value="F:GTPase activator activity"/>
    <property type="evidence" value="ECO:0007669"/>
    <property type="project" value="UniProtKB-UniRule"/>
</dbReference>
<dbReference type="InterPro" id="IPR017901">
    <property type="entry name" value="C-CAP_CF_C-like"/>
</dbReference>
<dbReference type="Gene3D" id="2.160.20.70">
    <property type="match status" value="1"/>
</dbReference>
<feature type="binding site" evidence="4">
    <location>
        <begin position="126"/>
        <end position="129"/>
    </location>
    <ligand>
        <name>GTP</name>
        <dbReference type="ChEBI" id="CHEBI:37565"/>
    </ligand>
</feature>
<evidence type="ECO:0000313" key="8">
    <source>
        <dbReference type="Proteomes" id="UP001152747"/>
    </source>
</evidence>
<keyword evidence="3" id="KW-0343">GTPase activation</keyword>
<organism evidence="7 8">
    <name type="scientific">Caenorhabditis angaria</name>
    <dbReference type="NCBI Taxonomy" id="860376"/>
    <lineage>
        <taxon>Eukaryota</taxon>
        <taxon>Metazoa</taxon>
        <taxon>Ecdysozoa</taxon>
        <taxon>Nematoda</taxon>
        <taxon>Chromadorea</taxon>
        <taxon>Rhabditida</taxon>
        <taxon>Rhabditina</taxon>
        <taxon>Rhabditomorpha</taxon>
        <taxon>Rhabditoidea</taxon>
        <taxon>Rhabditidae</taxon>
        <taxon>Peloderinae</taxon>
        <taxon>Caenorhabditis</taxon>
    </lineage>
</organism>
<comment type="caution">
    <text evidence="7">The sequence shown here is derived from an EMBL/GenBank/DDBJ whole genome shotgun (WGS) entry which is preliminary data.</text>
</comment>
<evidence type="ECO:0000256" key="1">
    <source>
        <dbReference type="ARBA" id="ARBA00008848"/>
    </source>
</evidence>
<evidence type="ECO:0000256" key="5">
    <source>
        <dbReference type="SAM" id="MobiDB-lite"/>
    </source>
</evidence>
<reference evidence="7" key="1">
    <citation type="submission" date="2022-11" db="EMBL/GenBank/DDBJ databases">
        <authorList>
            <person name="Kikuchi T."/>
        </authorList>
    </citation>
    <scope>NUCLEOTIDE SEQUENCE</scope>
    <source>
        <strain evidence="7">PS1010</strain>
    </source>
</reference>
<feature type="domain" description="C-CAP/cofactor C-like" evidence="6">
    <location>
        <begin position="35"/>
        <end position="190"/>
    </location>
</feature>
<dbReference type="PANTHER" id="PTHR15440">
    <property type="entry name" value="XRP2 PROTEIN"/>
    <property type="match status" value="1"/>
</dbReference>